<dbReference type="PANTHER" id="PTHR31635">
    <property type="entry name" value="REVERSE TRANSCRIPTASE DOMAIN-CONTAINING PROTEIN-RELATED"/>
    <property type="match status" value="1"/>
</dbReference>
<evidence type="ECO:0008006" key="3">
    <source>
        <dbReference type="Google" id="ProtNLM"/>
    </source>
</evidence>
<feature type="non-terminal residue" evidence="1">
    <location>
        <position position="1"/>
    </location>
</feature>
<sequence length="183" mass="20541">QIAIISRQNKNKPTPDLAEQLRVLYARLKELNAEKTKRMLHKLRANVYHNSGKATKYLAARVRNKYSSAKIAHVMGGDGLKKITPTDISQEFAHFYSKLYNLKEEGSTHNARAEDIAHFLTQANLPQITSAQAEELLKPIELTELLDIIAKLPQGKSPGADGLPNAYYKKFAHVLGPHLLKVY</sequence>
<evidence type="ECO:0000313" key="1">
    <source>
        <dbReference type="EMBL" id="CAH2293560.1"/>
    </source>
</evidence>
<organism evidence="1 2">
    <name type="scientific">Pelobates cultripes</name>
    <name type="common">Western spadefoot toad</name>
    <dbReference type="NCBI Taxonomy" id="61616"/>
    <lineage>
        <taxon>Eukaryota</taxon>
        <taxon>Metazoa</taxon>
        <taxon>Chordata</taxon>
        <taxon>Craniata</taxon>
        <taxon>Vertebrata</taxon>
        <taxon>Euteleostomi</taxon>
        <taxon>Amphibia</taxon>
        <taxon>Batrachia</taxon>
        <taxon>Anura</taxon>
        <taxon>Pelobatoidea</taxon>
        <taxon>Pelobatidae</taxon>
        <taxon>Pelobates</taxon>
    </lineage>
</organism>
<gene>
    <name evidence="1" type="ORF">PECUL_23A029941</name>
</gene>
<dbReference type="EMBL" id="OW240916">
    <property type="protein sequence ID" value="CAH2293560.1"/>
    <property type="molecule type" value="Genomic_DNA"/>
</dbReference>
<dbReference type="Proteomes" id="UP001295444">
    <property type="component" value="Chromosome 05"/>
</dbReference>
<name>A0AAD1W8Z1_PELCU</name>
<dbReference type="AlphaFoldDB" id="A0AAD1W8Z1"/>
<accession>A0AAD1W8Z1</accession>
<evidence type="ECO:0000313" key="2">
    <source>
        <dbReference type="Proteomes" id="UP001295444"/>
    </source>
</evidence>
<keyword evidence="2" id="KW-1185">Reference proteome</keyword>
<proteinExistence type="predicted"/>
<dbReference type="PANTHER" id="PTHR31635:SF196">
    <property type="entry name" value="REVERSE TRANSCRIPTASE DOMAIN-CONTAINING PROTEIN-RELATED"/>
    <property type="match status" value="1"/>
</dbReference>
<feature type="non-terminal residue" evidence="1">
    <location>
        <position position="183"/>
    </location>
</feature>
<protein>
    <recommendedName>
        <fullName evidence="3">Reverse transcriptase</fullName>
    </recommendedName>
</protein>
<reference evidence="1" key="1">
    <citation type="submission" date="2022-03" db="EMBL/GenBank/DDBJ databases">
        <authorList>
            <person name="Alioto T."/>
            <person name="Alioto T."/>
            <person name="Gomez Garrido J."/>
        </authorList>
    </citation>
    <scope>NUCLEOTIDE SEQUENCE</scope>
</reference>